<evidence type="ECO:0000313" key="17">
    <source>
        <dbReference type="EMBL" id="CAB4960818.1"/>
    </source>
</evidence>
<dbReference type="Gene3D" id="3.30.70.260">
    <property type="match status" value="1"/>
</dbReference>
<dbReference type="Pfam" id="PF03447">
    <property type="entry name" value="NAD_binding_3"/>
    <property type="match status" value="1"/>
</dbReference>
<dbReference type="SUPFAM" id="SSF55347">
    <property type="entry name" value="Glyceraldehyde-3-phosphate dehydrogenase-like, C-terminal domain"/>
    <property type="match status" value="1"/>
</dbReference>
<name>A0A6J7R5K1_9ZZZZ</name>
<evidence type="ECO:0000256" key="5">
    <source>
        <dbReference type="ARBA" id="ARBA00013376"/>
    </source>
</evidence>
<evidence type="ECO:0000313" key="20">
    <source>
        <dbReference type="EMBL" id="CAB5075260.1"/>
    </source>
</evidence>
<protein>
    <recommendedName>
        <fullName evidence="5">Homoserine dehydrogenase</fullName>
        <ecNumber evidence="4">1.1.1.3</ecNumber>
    </recommendedName>
</protein>
<dbReference type="UniPathway" id="UPA00050">
    <property type="reaction ID" value="UER00063"/>
</dbReference>
<organism evidence="19">
    <name type="scientific">freshwater metagenome</name>
    <dbReference type="NCBI Taxonomy" id="449393"/>
    <lineage>
        <taxon>unclassified sequences</taxon>
        <taxon>metagenomes</taxon>
        <taxon>ecological metagenomes</taxon>
    </lineage>
</organism>
<dbReference type="PROSITE" id="PS01042">
    <property type="entry name" value="HOMOSER_DHGENASE"/>
    <property type="match status" value="1"/>
</dbReference>
<dbReference type="EMBL" id="CAFBQY010000014">
    <property type="protein sequence ID" value="CAB5075260.1"/>
    <property type="molecule type" value="Genomic_DNA"/>
</dbReference>
<dbReference type="EMBL" id="CAEZYT010000070">
    <property type="protein sequence ID" value="CAB4741216.1"/>
    <property type="molecule type" value="Genomic_DNA"/>
</dbReference>
<dbReference type="PANTHER" id="PTHR43331:SF1">
    <property type="entry name" value="HOMOSERINE DEHYDROGENASE"/>
    <property type="match status" value="1"/>
</dbReference>
<dbReference type="EMBL" id="CAFAAN010000011">
    <property type="protein sequence ID" value="CAB4809410.1"/>
    <property type="molecule type" value="Genomic_DNA"/>
</dbReference>
<evidence type="ECO:0000256" key="8">
    <source>
        <dbReference type="ARBA" id="ARBA00022857"/>
    </source>
</evidence>
<reference evidence="19" key="1">
    <citation type="submission" date="2020-05" db="EMBL/GenBank/DDBJ databases">
        <authorList>
            <person name="Chiriac C."/>
            <person name="Salcher M."/>
            <person name="Ghai R."/>
            <person name="Kavagutti S V."/>
        </authorList>
    </citation>
    <scope>NUCLEOTIDE SEQUENCE</scope>
</reference>
<dbReference type="Pfam" id="PF00742">
    <property type="entry name" value="Homoserine_dh"/>
    <property type="match status" value="1"/>
</dbReference>
<comment type="similarity">
    <text evidence="3">Belongs to the homoserine dehydrogenase family.</text>
</comment>
<evidence type="ECO:0000313" key="14">
    <source>
        <dbReference type="EMBL" id="CAB4759643.1"/>
    </source>
</evidence>
<evidence type="ECO:0000313" key="18">
    <source>
        <dbReference type="EMBL" id="CAB4991665.1"/>
    </source>
</evidence>
<dbReference type="PIRSF" id="PIRSF000098">
    <property type="entry name" value="Homoser_dehydrog"/>
    <property type="match status" value="1"/>
</dbReference>
<evidence type="ECO:0000256" key="7">
    <source>
        <dbReference type="ARBA" id="ARBA00022697"/>
    </source>
</evidence>
<evidence type="ECO:0000256" key="3">
    <source>
        <dbReference type="ARBA" id="ARBA00006753"/>
    </source>
</evidence>
<dbReference type="GO" id="GO:0009086">
    <property type="term" value="P:methionine biosynthetic process"/>
    <property type="evidence" value="ECO:0007669"/>
    <property type="project" value="UniProtKB-KW"/>
</dbReference>
<evidence type="ECO:0000256" key="1">
    <source>
        <dbReference type="ARBA" id="ARBA00005056"/>
    </source>
</evidence>
<dbReference type="PANTHER" id="PTHR43331">
    <property type="entry name" value="HOMOSERINE DEHYDROGENASE"/>
    <property type="match status" value="1"/>
</dbReference>
<dbReference type="InterPro" id="IPR002912">
    <property type="entry name" value="ACT_dom"/>
</dbReference>
<dbReference type="EMBL" id="CAFBPO010000011">
    <property type="protein sequence ID" value="CAB5024005.1"/>
    <property type="molecule type" value="Genomic_DNA"/>
</dbReference>
<evidence type="ECO:0000256" key="10">
    <source>
        <dbReference type="ARBA" id="ARBA00023167"/>
    </source>
</evidence>
<keyword evidence="10" id="KW-0486">Methionine biosynthesis</keyword>
<keyword evidence="9" id="KW-0560">Oxidoreductase</keyword>
<dbReference type="FunFam" id="3.30.360.10:FF:000005">
    <property type="entry name" value="Homoserine dehydrogenase"/>
    <property type="match status" value="1"/>
</dbReference>
<dbReference type="InterPro" id="IPR016204">
    <property type="entry name" value="HDH"/>
</dbReference>
<evidence type="ECO:0000313" key="19">
    <source>
        <dbReference type="EMBL" id="CAB5024005.1"/>
    </source>
</evidence>
<evidence type="ECO:0000313" key="15">
    <source>
        <dbReference type="EMBL" id="CAB4809410.1"/>
    </source>
</evidence>
<dbReference type="InterPro" id="IPR045865">
    <property type="entry name" value="ACT-like_dom_sf"/>
</dbReference>
<dbReference type="EMBL" id="CAEZXC010000029">
    <property type="protein sequence ID" value="CAB4674825.1"/>
    <property type="molecule type" value="Genomic_DNA"/>
</dbReference>
<evidence type="ECO:0000256" key="2">
    <source>
        <dbReference type="ARBA" id="ARBA00005062"/>
    </source>
</evidence>
<dbReference type="SUPFAM" id="SSF51735">
    <property type="entry name" value="NAD(P)-binding Rossmann-fold domains"/>
    <property type="match status" value="1"/>
</dbReference>
<dbReference type="InterPro" id="IPR001342">
    <property type="entry name" value="HDH_cat"/>
</dbReference>
<dbReference type="GO" id="GO:0050661">
    <property type="term" value="F:NADP binding"/>
    <property type="evidence" value="ECO:0007669"/>
    <property type="project" value="InterPro"/>
</dbReference>
<sequence length="432" mass="45822">MSPANKPVRIGMLGCGVVGSSVARLLLADTAELSTRAGVKIELSRIAVRTIRPHEGINPALFTTDPFSIVNDPEIDLIIEVMGGIEPARELIMTAIENRKSVVTANKALLASHGAEMFTAAYAKGEDIYYEASVAGAVPIIRPMRDSLAGDFVTRLMGIVNGTTNYILTKMHEDNREFADVLKEAQALGYAEADPTADIEGFDAAAKAAILSGLAFHTRVTVDDVYREGISKITLEDVKIAKSMDHVIKLLAIAELTPADEISVRVHPVMLHKSHPLASVRDAYNAVFVEAESAGSLMFYGRGAGGAPTASAILGDVVAVARHIALNSVGQRETDYADRDIAPIESTKTKFLIRLEVADKAGVLAAIATTFANHGVSIQTVNQSGRNSDAEVTIVTHLATEGELKATVASLKAMDIVNNISSVIRVEGASPA</sequence>
<evidence type="ECO:0000256" key="4">
    <source>
        <dbReference type="ARBA" id="ARBA00013213"/>
    </source>
</evidence>
<dbReference type="SUPFAM" id="SSF55021">
    <property type="entry name" value="ACT-like"/>
    <property type="match status" value="1"/>
</dbReference>
<evidence type="ECO:0000313" key="16">
    <source>
        <dbReference type="EMBL" id="CAB4843759.1"/>
    </source>
</evidence>
<evidence type="ECO:0000259" key="11">
    <source>
        <dbReference type="PROSITE" id="PS51671"/>
    </source>
</evidence>
<gene>
    <name evidence="12" type="ORF">UFOPK2340_00682</name>
    <name evidence="13" type="ORF">UFOPK2772_01026</name>
    <name evidence="14" type="ORF">UFOPK2850_01030</name>
    <name evidence="15" type="ORF">UFOPK3027_01209</name>
    <name evidence="16" type="ORF">UFOPK3256_01132</name>
    <name evidence="17" type="ORF">UFOPK3827_01228</name>
    <name evidence="18" type="ORF">UFOPK3982_01200</name>
    <name evidence="19" type="ORF">UFOPK4120_01033</name>
    <name evidence="20" type="ORF">UFOPK4404_01209</name>
</gene>
<proteinExistence type="inferred from homology"/>
<dbReference type="GO" id="GO:0009088">
    <property type="term" value="P:threonine biosynthetic process"/>
    <property type="evidence" value="ECO:0007669"/>
    <property type="project" value="UniProtKB-UniPathway"/>
</dbReference>
<keyword evidence="7" id="KW-0791">Threonine biosynthesis</keyword>
<dbReference type="EC" id="1.1.1.3" evidence="4"/>
<evidence type="ECO:0000313" key="12">
    <source>
        <dbReference type="EMBL" id="CAB4674825.1"/>
    </source>
</evidence>
<dbReference type="Gene3D" id="3.30.360.10">
    <property type="entry name" value="Dihydrodipicolinate Reductase, domain 2"/>
    <property type="match status" value="1"/>
</dbReference>
<keyword evidence="8" id="KW-0521">NADP</keyword>
<dbReference type="InterPro" id="IPR036291">
    <property type="entry name" value="NAD(P)-bd_dom_sf"/>
</dbReference>
<accession>A0A6J7R5K1</accession>
<dbReference type="EMBL" id="CAFAZW010000018">
    <property type="protein sequence ID" value="CAB4843759.1"/>
    <property type="molecule type" value="Genomic_DNA"/>
</dbReference>
<dbReference type="EMBL" id="CAFBOO010000011">
    <property type="protein sequence ID" value="CAB4991665.1"/>
    <property type="molecule type" value="Genomic_DNA"/>
</dbReference>
<comment type="pathway">
    <text evidence="2">Amino-acid biosynthesis; L-methionine biosynthesis via de novo pathway; L-homoserine from L-aspartate: step 3/3.</text>
</comment>
<dbReference type="Gene3D" id="3.40.50.720">
    <property type="entry name" value="NAD(P)-binding Rossmann-like Domain"/>
    <property type="match status" value="1"/>
</dbReference>
<dbReference type="GO" id="GO:0004412">
    <property type="term" value="F:homoserine dehydrogenase activity"/>
    <property type="evidence" value="ECO:0007669"/>
    <property type="project" value="UniProtKB-EC"/>
</dbReference>
<dbReference type="EMBL" id="CAFBNM010000014">
    <property type="protein sequence ID" value="CAB4960818.1"/>
    <property type="molecule type" value="Genomic_DNA"/>
</dbReference>
<dbReference type="UniPathway" id="UPA00051">
    <property type="reaction ID" value="UER00465"/>
</dbReference>
<dbReference type="AlphaFoldDB" id="A0A6J7R5K1"/>
<evidence type="ECO:0000313" key="13">
    <source>
        <dbReference type="EMBL" id="CAB4741216.1"/>
    </source>
</evidence>
<keyword evidence="6" id="KW-0028">Amino-acid biosynthesis</keyword>
<dbReference type="NCBIfam" id="NF004976">
    <property type="entry name" value="PRK06349.1"/>
    <property type="match status" value="1"/>
</dbReference>
<dbReference type="PROSITE" id="PS51671">
    <property type="entry name" value="ACT"/>
    <property type="match status" value="1"/>
</dbReference>
<evidence type="ECO:0000256" key="9">
    <source>
        <dbReference type="ARBA" id="ARBA00023002"/>
    </source>
</evidence>
<dbReference type="CDD" id="cd04881">
    <property type="entry name" value="ACT_HSDH-Hom"/>
    <property type="match status" value="1"/>
</dbReference>
<dbReference type="InterPro" id="IPR005106">
    <property type="entry name" value="Asp/hSer_DH_NAD-bd"/>
</dbReference>
<feature type="domain" description="ACT" evidence="11">
    <location>
        <begin position="352"/>
        <end position="431"/>
    </location>
</feature>
<evidence type="ECO:0000256" key="6">
    <source>
        <dbReference type="ARBA" id="ARBA00022605"/>
    </source>
</evidence>
<comment type="pathway">
    <text evidence="1">Amino-acid biosynthesis; L-threonine biosynthesis; L-threonine from L-aspartate: step 3/5.</text>
</comment>
<dbReference type="EMBL" id="CAEZZH010000012">
    <property type="protein sequence ID" value="CAB4759643.1"/>
    <property type="molecule type" value="Genomic_DNA"/>
</dbReference>
<dbReference type="Pfam" id="PF01842">
    <property type="entry name" value="ACT"/>
    <property type="match status" value="1"/>
</dbReference>
<dbReference type="InterPro" id="IPR019811">
    <property type="entry name" value="HDH_CS"/>
</dbReference>